<evidence type="ECO:0000313" key="1">
    <source>
        <dbReference type="EMBL" id="CAE7702404.1"/>
    </source>
</evidence>
<dbReference type="GO" id="GO:0005996">
    <property type="term" value="P:monosaccharide metabolic process"/>
    <property type="evidence" value="ECO:0007669"/>
    <property type="project" value="TreeGrafter"/>
</dbReference>
<gene>
    <name evidence="1" type="primary">C35C5.3</name>
    <name evidence="1" type="ORF">SNEC2469_LOCUS20231</name>
</gene>
<dbReference type="AlphaFoldDB" id="A0A812X1D9"/>
<reference evidence="1" key="1">
    <citation type="submission" date="2021-02" db="EMBL/GenBank/DDBJ databases">
        <authorList>
            <person name="Dougan E. K."/>
            <person name="Rhodes N."/>
            <person name="Thang M."/>
            <person name="Chan C."/>
        </authorList>
    </citation>
    <scope>NUCLEOTIDE SEQUENCE</scope>
</reference>
<dbReference type="PANTHER" id="PTHR43725">
    <property type="entry name" value="UDP-GLUCOSE 4-EPIMERASE"/>
    <property type="match status" value="1"/>
</dbReference>
<dbReference type="OrthoDB" id="16464at2759"/>
<proteinExistence type="predicted"/>
<dbReference type="GO" id="GO:0005829">
    <property type="term" value="C:cytosol"/>
    <property type="evidence" value="ECO:0007669"/>
    <property type="project" value="TreeGrafter"/>
</dbReference>
<comment type="caution">
    <text evidence="1">The sequence shown here is derived from an EMBL/GenBank/DDBJ whole genome shotgun (WGS) entry which is preliminary data.</text>
</comment>
<dbReference type="Gene3D" id="3.40.50.720">
    <property type="entry name" value="NAD(P)-binding Rossmann-like Domain"/>
    <property type="match status" value="1"/>
</dbReference>
<keyword evidence="2" id="KW-1185">Reference proteome</keyword>
<dbReference type="InterPro" id="IPR036291">
    <property type="entry name" value="NAD(P)-bd_dom_sf"/>
</dbReference>
<accession>A0A812X1D9</accession>
<name>A0A812X1D9_9DINO</name>
<dbReference type="GO" id="GO:0003978">
    <property type="term" value="F:UDP-glucose 4-epimerase activity"/>
    <property type="evidence" value="ECO:0007669"/>
    <property type="project" value="TreeGrafter"/>
</dbReference>
<dbReference type="Proteomes" id="UP000601435">
    <property type="component" value="Unassembled WGS sequence"/>
</dbReference>
<evidence type="ECO:0000313" key="2">
    <source>
        <dbReference type="Proteomes" id="UP000601435"/>
    </source>
</evidence>
<organism evidence="1 2">
    <name type="scientific">Symbiodinium necroappetens</name>
    <dbReference type="NCBI Taxonomy" id="1628268"/>
    <lineage>
        <taxon>Eukaryota</taxon>
        <taxon>Sar</taxon>
        <taxon>Alveolata</taxon>
        <taxon>Dinophyceae</taxon>
        <taxon>Suessiales</taxon>
        <taxon>Symbiodiniaceae</taxon>
        <taxon>Symbiodinium</taxon>
    </lineage>
</organism>
<dbReference type="EMBL" id="CAJNJA010035075">
    <property type="protein sequence ID" value="CAE7702404.1"/>
    <property type="molecule type" value="Genomic_DNA"/>
</dbReference>
<protein>
    <submittedName>
        <fullName evidence="1">C35C5.3 protein</fullName>
    </submittedName>
</protein>
<dbReference type="SUPFAM" id="SSF51735">
    <property type="entry name" value="NAD(P)-binding Rossmann-fold domains"/>
    <property type="match status" value="1"/>
</dbReference>
<sequence length="408" mass="45634">MTCNDEPTDSTTFQNFEALHQEQDKLAVLVLGGSKFMGKAFVEMILHHARVCVVNRGKTYWAAPDPFAGKAARVLSDRDKGDSFAAHLREATRRLGTEWDCVVDFSGFCGGDVHASLQGLDGAFKLYIYISSDSVYEVSTWAYEKWKPRKRLDGRSGYETHVSEGLAVRPATKEQQEIVNNNDGYGNEKLQGEEVLLKELPAGCKCFILRLPDVIGPCDSTHRLWAYWHWLRAGELGAPPPQVQSYKRKRKSWDANGDEIAQAPGDAKLALVYSLDVAKFLLRLVTDQPTKAVDIVNLCCEEQLQLSEFLEQLFAASGGNRKRPRLAPDRNPKVYLPSVDRLWPLSCERAREVYGFRPTPLEEVLTRCVEFFETGCAKFPDEARKAAVKLPSEPAATAIKILGYASNL</sequence>
<dbReference type="PANTHER" id="PTHR43725:SF32">
    <property type="entry name" value="NAD-DEPENDENT EPIMERASE_DEHYDRATASE DOMAIN-CONTAINING PROTEIN"/>
    <property type="match status" value="1"/>
</dbReference>